<dbReference type="EMBL" id="JAVRHO010000012">
    <property type="protein sequence ID" value="MDT0646975.1"/>
    <property type="molecule type" value="Genomic_DNA"/>
</dbReference>
<evidence type="ECO:0000313" key="2">
    <source>
        <dbReference type="Proteomes" id="UP001245285"/>
    </source>
</evidence>
<dbReference type="InterPro" id="IPR035093">
    <property type="entry name" value="RelE/ParE_toxin_dom_sf"/>
</dbReference>
<accession>A0ABU3CLZ0</accession>
<organism evidence="1 2">
    <name type="scientific">Autumnicola lenta</name>
    <dbReference type="NCBI Taxonomy" id="3075593"/>
    <lineage>
        <taxon>Bacteria</taxon>
        <taxon>Pseudomonadati</taxon>
        <taxon>Bacteroidota</taxon>
        <taxon>Flavobacteriia</taxon>
        <taxon>Flavobacteriales</taxon>
        <taxon>Flavobacteriaceae</taxon>
        <taxon>Autumnicola</taxon>
    </lineage>
</organism>
<dbReference type="Proteomes" id="UP001245285">
    <property type="component" value="Unassembled WGS sequence"/>
</dbReference>
<sequence length="106" mass="12504">MTILFLQAYLEDLYEGKTKKYKEFKSNPALVKQYVKTVNKLKSITRIEQLYQIKGLHYEKKEGDLSGKSAVWINKQYRIIFNEVASKEGSLQIDILELEELSKHYQ</sequence>
<dbReference type="Gene3D" id="3.30.2310.20">
    <property type="entry name" value="RelE-like"/>
    <property type="match status" value="1"/>
</dbReference>
<gene>
    <name evidence="1" type="ORF">RM545_09750</name>
</gene>
<proteinExistence type="predicted"/>
<evidence type="ECO:0000313" key="1">
    <source>
        <dbReference type="EMBL" id="MDT0646975.1"/>
    </source>
</evidence>
<comment type="caution">
    <text evidence="1">The sequence shown here is derived from an EMBL/GenBank/DDBJ whole genome shotgun (WGS) entry which is preliminary data.</text>
</comment>
<dbReference type="RefSeq" id="WP_311495138.1">
    <property type="nucleotide sequence ID" value="NZ_JAVRHO010000012.1"/>
</dbReference>
<protein>
    <submittedName>
        <fullName evidence="1">Type II toxin-antitoxin system RelE/ParE family toxin</fullName>
    </submittedName>
</protein>
<reference evidence="1 2" key="1">
    <citation type="submission" date="2023-09" db="EMBL/GenBank/DDBJ databases">
        <authorList>
            <person name="Rey-Velasco X."/>
        </authorList>
    </citation>
    <scope>NUCLEOTIDE SEQUENCE [LARGE SCALE GENOMIC DNA]</scope>
    <source>
        <strain evidence="1 2">F260</strain>
    </source>
</reference>
<name>A0ABU3CLZ0_9FLAO</name>
<keyword evidence="2" id="KW-1185">Reference proteome</keyword>
<dbReference type="SUPFAM" id="SSF143011">
    <property type="entry name" value="RelE-like"/>
    <property type="match status" value="1"/>
</dbReference>